<comment type="caution">
    <text evidence="2">The sequence shown here is derived from an EMBL/GenBank/DDBJ whole genome shotgun (WGS) entry which is preliminary data.</text>
</comment>
<keyword evidence="1" id="KW-0472">Membrane</keyword>
<dbReference type="Proteomes" id="UP000175679">
    <property type="component" value="Unassembled WGS sequence"/>
</dbReference>
<name>A0A1E7QKT1_WOLPI</name>
<keyword evidence="1" id="KW-1133">Transmembrane helix</keyword>
<evidence type="ECO:0000313" key="2">
    <source>
        <dbReference type="EMBL" id="OEY86819.1"/>
    </source>
</evidence>
<evidence type="ECO:0000313" key="3">
    <source>
        <dbReference type="Proteomes" id="UP000175679"/>
    </source>
</evidence>
<keyword evidence="1" id="KW-0812">Transmembrane</keyword>
<organism evidence="2 3">
    <name type="scientific">Wolbachia pipientis</name>
    <dbReference type="NCBI Taxonomy" id="955"/>
    <lineage>
        <taxon>Bacteria</taxon>
        <taxon>Pseudomonadati</taxon>
        <taxon>Pseudomonadota</taxon>
        <taxon>Alphaproteobacteria</taxon>
        <taxon>Rickettsiales</taxon>
        <taxon>Anaplasmataceae</taxon>
        <taxon>Wolbachieae</taxon>
        <taxon>Wolbachia</taxon>
    </lineage>
</organism>
<sequence length="86" mass="9942">MGILFFVDDKLLLALLIPLAKEEIAKIGGHAGQTLFKYMYYFFFIWYLLCGFLIFHYMAVNNPKLKKINLGIKSLIKNALNYCTCP</sequence>
<reference evidence="2 3" key="1">
    <citation type="submission" date="2016-09" db="EMBL/GenBank/DDBJ databases">
        <title>Genomic evidence for plant-parasitic nematodes as the earliest Wolbachia hosts.</title>
        <authorList>
            <person name="Brown A.M."/>
            <person name="Wasala S.K."/>
            <person name="Howe D.K."/>
            <person name="Peetz A.B."/>
            <person name="Zasada I.A."/>
            <person name="Denver D.R."/>
        </authorList>
    </citation>
    <scope>NUCLEOTIDE SEQUENCE [LARGE SCALE GENOMIC DNA]</scope>
    <source>
        <strain evidence="3">wPpe</strain>
    </source>
</reference>
<dbReference type="AlphaFoldDB" id="A0A1E7QKT1"/>
<keyword evidence="3" id="KW-1185">Reference proteome</keyword>
<evidence type="ECO:0000256" key="1">
    <source>
        <dbReference type="SAM" id="Phobius"/>
    </source>
</evidence>
<gene>
    <name evidence="2" type="ORF">BIY23_02195</name>
</gene>
<accession>A0A1E7QKT1</accession>
<proteinExistence type="predicted"/>
<feature type="transmembrane region" description="Helical" evidence="1">
    <location>
        <begin position="38"/>
        <end position="60"/>
    </location>
</feature>
<protein>
    <submittedName>
        <fullName evidence="2">Uncharacterized protein</fullName>
    </submittedName>
</protein>
<dbReference type="EMBL" id="MJMG01000005">
    <property type="protein sequence ID" value="OEY86819.1"/>
    <property type="molecule type" value="Genomic_DNA"/>
</dbReference>